<dbReference type="RefSeq" id="WP_050642521.1">
    <property type="nucleotide sequence ID" value="NZ_CABKUE010000009.1"/>
</dbReference>
<dbReference type="GO" id="GO:0033013">
    <property type="term" value="P:tetrapyrrole metabolic process"/>
    <property type="evidence" value="ECO:0007669"/>
    <property type="project" value="UniProtKB-ARBA"/>
</dbReference>
<evidence type="ECO:0000256" key="3">
    <source>
        <dbReference type="ARBA" id="ARBA00022692"/>
    </source>
</evidence>
<keyword evidence="3 6" id="KW-0812">Transmembrane</keyword>
<dbReference type="PANTHER" id="PTHR10057">
    <property type="entry name" value="PERIPHERAL-TYPE BENZODIAZEPINE RECEPTOR"/>
    <property type="match status" value="1"/>
</dbReference>
<reference evidence="7 8" key="1">
    <citation type="submission" date="2015-09" db="EMBL/GenBank/DDBJ databases">
        <authorList>
            <consortium name="Pathogen Informatics"/>
        </authorList>
    </citation>
    <scope>NUCLEOTIDE SEQUENCE [LARGE SCALE GENOMIC DNA]</scope>
    <source>
        <strain evidence="7 8">2789STDY5834876</strain>
    </source>
</reference>
<sequence length="154" mass="17725">MKPQNRSSLIIAILIPLAVGSFSALISGNMSLYSTINKPAFSPPSIVFPIVWTILYVLMGISSYIIYSSDSADKTKALKIYALQLFFNFCWSILFFRYQLYLFSFLWLVILIVLICIMIKDFYKINPAAAYLQIPYLLWCIFAAYLNFSIYTMN</sequence>
<dbReference type="EMBL" id="CYZU01000077">
    <property type="protein sequence ID" value="CUP29137.1"/>
    <property type="molecule type" value="Genomic_DNA"/>
</dbReference>
<feature type="transmembrane region" description="Helical" evidence="6">
    <location>
        <begin position="100"/>
        <end position="119"/>
    </location>
</feature>
<dbReference type="STRING" id="39482.ERS852491_04767"/>
<evidence type="ECO:0000256" key="2">
    <source>
        <dbReference type="ARBA" id="ARBA00007524"/>
    </source>
</evidence>
<dbReference type="PANTHER" id="PTHR10057:SF0">
    <property type="entry name" value="TRANSLOCATOR PROTEIN"/>
    <property type="match status" value="1"/>
</dbReference>
<dbReference type="InterPro" id="IPR004307">
    <property type="entry name" value="TspO_MBR"/>
</dbReference>
<proteinExistence type="inferred from homology"/>
<dbReference type="Gene3D" id="1.20.1260.100">
    <property type="entry name" value="TspO/MBR protein"/>
    <property type="match status" value="1"/>
</dbReference>
<evidence type="ECO:0000256" key="4">
    <source>
        <dbReference type="ARBA" id="ARBA00022989"/>
    </source>
</evidence>
<feature type="transmembrane region" description="Helical" evidence="6">
    <location>
        <begin position="46"/>
        <end position="66"/>
    </location>
</feature>
<keyword evidence="5 6" id="KW-0472">Membrane</keyword>
<gene>
    <name evidence="7" type="ORF">ERS852491_04767</name>
</gene>
<dbReference type="InterPro" id="IPR038330">
    <property type="entry name" value="TspO/MBR-related_sf"/>
</dbReference>
<evidence type="ECO:0000256" key="6">
    <source>
        <dbReference type="SAM" id="Phobius"/>
    </source>
</evidence>
<organism evidence="7 8">
    <name type="scientific">Faecalicatena contorta</name>
    <dbReference type="NCBI Taxonomy" id="39482"/>
    <lineage>
        <taxon>Bacteria</taxon>
        <taxon>Bacillati</taxon>
        <taxon>Bacillota</taxon>
        <taxon>Clostridia</taxon>
        <taxon>Lachnospirales</taxon>
        <taxon>Lachnospiraceae</taxon>
        <taxon>Faecalicatena</taxon>
    </lineage>
</organism>
<comment type="similarity">
    <text evidence="2">Belongs to the TspO/BZRP family.</text>
</comment>
<dbReference type="Proteomes" id="UP000095544">
    <property type="component" value="Unassembled WGS sequence"/>
</dbReference>
<keyword evidence="4 6" id="KW-1133">Transmembrane helix</keyword>
<evidence type="ECO:0000313" key="7">
    <source>
        <dbReference type="EMBL" id="CUP29137.1"/>
    </source>
</evidence>
<evidence type="ECO:0000313" key="8">
    <source>
        <dbReference type="Proteomes" id="UP000095544"/>
    </source>
</evidence>
<feature type="transmembrane region" description="Helical" evidence="6">
    <location>
        <begin position="131"/>
        <end position="151"/>
    </location>
</feature>
<dbReference type="AlphaFoldDB" id="A0A174M2M1"/>
<dbReference type="PIRSF" id="PIRSF005859">
    <property type="entry name" value="PBR"/>
    <property type="match status" value="1"/>
</dbReference>
<dbReference type="FunFam" id="1.20.1260.100:FF:000001">
    <property type="entry name" value="translocator protein 2"/>
    <property type="match status" value="1"/>
</dbReference>
<feature type="transmembrane region" description="Helical" evidence="6">
    <location>
        <begin position="7"/>
        <end position="26"/>
    </location>
</feature>
<evidence type="ECO:0000256" key="1">
    <source>
        <dbReference type="ARBA" id="ARBA00004141"/>
    </source>
</evidence>
<dbReference type="OrthoDB" id="9795496at2"/>
<evidence type="ECO:0000256" key="5">
    <source>
        <dbReference type="ARBA" id="ARBA00023136"/>
    </source>
</evidence>
<dbReference type="Pfam" id="PF03073">
    <property type="entry name" value="TspO_MBR"/>
    <property type="match status" value="1"/>
</dbReference>
<comment type="subcellular location">
    <subcellularLocation>
        <location evidence="1">Membrane</location>
        <topology evidence="1">Multi-pass membrane protein</topology>
    </subcellularLocation>
</comment>
<protein>
    <submittedName>
        <fullName evidence="7">TspO/MBR family</fullName>
    </submittedName>
</protein>
<dbReference type="GO" id="GO:0016020">
    <property type="term" value="C:membrane"/>
    <property type="evidence" value="ECO:0007669"/>
    <property type="project" value="UniProtKB-SubCell"/>
</dbReference>
<accession>A0A174M2M1</accession>
<dbReference type="CDD" id="cd15904">
    <property type="entry name" value="TSPO_MBR"/>
    <property type="match status" value="1"/>
</dbReference>
<name>A0A174M2M1_9FIRM</name>